<dbReference type="Gene3D" id="2.60.120.260">
    <property type="entry name" value="Galactose-binding domain-like"/>
    <property type="match status" value="1"/>
</dbReference>
<feature type="transmembrane region" description="Helical" evidence="1">
    <location>
        <begin position="507"/>
        <end position="528"/>
    </location>
</feature>
<feature type="transmembrane region" description="Helical" evidence="1">
    <location>
        <begin position="358"/>
        <end position="379"/>
    </location>
</feature>
<feature type="transmembrane region" description="Helical" evidence="1">
    <location>
        <begin position="462"/>
        <end position="486"/>
    </location>
</feature>
<sequence length="744" mass="80191">MKKKLVFLCAIVSVIVLALFALSACDASSIDYDTELLQNGDFEDTSDTDDGFVFTGWSVGDEWNDDTSDYQRVNAASNDPESVGTQYLSLSNSKAGYAWLYQEVRVERREIYVISVDIKVSGTVTAGSNDTYKGAYVTFLENVDYIFSEVTRSAGDNGSNGWETHTFYVRPLNTDYLTIALCLGKEGETSTGTAYFDNVSMMKTESAPEGATVTDFKKATVARYNSDAAGIAFVTVLSIATAALFVGAFVALRKLYAKEDVFVNFDGTSASVGGVPAYAAKGKKGAKAASVPVLKNCFFVAAMIMIGAFLVRLILLLTTRGFGGETLLDLDLARYLAEHGVGNVYADAANGTLSNGNIATMSPGAMYILALVGLIGGSLDNAGLSVLLRMVGVLADMATVAMIYFYARKYAGDKIATVAAALYALIPAAFIMSGMSGGFESVLIALLVGAMIALTAKNYIAVYAISAFAAVLDLRALALAPIMLVYMGYMYYRDDENLRAFGKNRAIIVFGLVGSFVLAWLLTLPVALPHLKDSAFYGFEMIANQMLNNTVFVDNAFGFYGMVGLNQRGFNRAASILNFIFILVLEVYICSLYFKRRNRQELLLLGSYALAMIATFTLKIDYTYLFLSVALGLIYAAVAGEKRVFMVTGGYSLLSAICLGMLVKNSGFAAAAATGYIVDFERTGADFIIFGVLTVLLSLYYSYVVYTVTYSGKIVDIKPLSRPLGKAIGSSVKSFFATFKKDAD</sequence>
<dbReference type="EMBL" id="DVOE01000026">
    <property type="protein sequence ID" value="HIU98573.1"/>
    <property type="molecule type" value="Genomic_DNA"/>
</dbReference>
<evidence type="ECO:0000313" key="3">
    <source>
        <dbReference type="EMBL" id="HIU98573.1"/>
    </source>
</evidence>
<keyword evidence="2" id="KW-0732">Signal</keyword>
<feature type="transmembrane region" description="Helical" evidence="1">
    <location>
        <begin position="601"/>
        <end position="618"/>
    </location>
</feature>
<feature type="chain" id="PRO_5039721300" description="Glycosyltransferase RgtA/B/C/D-like domain-containing protein" evidence="2">
    <location>
        <begin position="24"/>
        <end position="744"/>
    </location>
</feature>
<feature type="transmembrane region" description="Helical" evidence="1">
    <location>
        <begin position="413"/>
        <end position="431"/>
    </location>
</feature>
<feature type="transmembrane region" description="Helical" evidence="1">
    <location>
        <begin position="228"/>
        <end position="252"/>
    </location>
</feature>
<feature type="transmembrane region" description="Helical" evidence="1">
    <location>
        <begin position="293"/>
        <end position="315"/>
    </location>
</feature>
<name>A0A9D1N8S6_9FIRM</name>
<protein>
    <recommendedName>
        <fullName evidence="5">Glycosyltransferase RgtA/B/C/D-like domain-containing protein</fullName>
    </recommendedName>
</protein>
<feature type="transmembrane region" description="Helical" evidence="1">
    <location>
        <begin position="438"/>
        <end position="456"/>
    </location>
</feature>
<evidence type="ECO:0008006" key="5">
    <source>
        <dbReference type="Google" id="ProtNLM"/>
    </source>
</evidence>
<organism evidence="3 4">
    <name type="scientific">Candidatus Limadaptatus stercoripullorum</name>
    <dbReference type="NCBI Taxonomy" id="2840846"/>
    <lineage>
        <taxon>Bacteria</taxon>
        <taxon>Bacillati</taxon>
        <taxon>Bacillota</taxon>
        <taxon>Clostridia</taxon>
        <taxon>Eubacteriales</taxon>
        <taxon>Candidatus Limadaptatus</taxon>
    </lineage>
</organism>
<dbReference type="PROSITE" id="PS51257">
    <property type="entry name" value="PROKAR_LIPOPROTEIN"/>
    <property type="match status" value="1"/>
</dbReference>
<keyword evidence="1" id="KW-1133">Transmembrane helix</keyword>
<dbReference type="SUPFAM" id="SSF49785">
    <property type="entry name" value="Galactose-binding domain-like"/>
    <property type="match status" value="1"/>
</dbReference>
<dbReference type="Proteomes" id="UP000886857">
    <property type="component" value="Unassembled WGS sequence"/>
</dbReference>
<keyword evidence="1" id="KW-0472">Membrane</keyword>
<feature type="transmembrane region" description="Helical" evidence="1">
    <location>
        <begin position="624"/>
        <end position="641"/>
    </location>
</feature>
<comment type="caution">
    <text evidence="3">The sequence shown here is derived from an EMBL/GenBank/DDBJ whole genome shotgun (WGS) entry which is preliminary data.</text>
</comment>
<evidence type="ECO:0000256" key="2">
    <source>
        <dbReference type="SAM" id="SignalP"/>
    </source>
</evidence>
<feature type="transmembrane region" description="Helical" evidence="1">
    <location>
        <begin position="386"/>
        <end position="407"/>
    </location>
</feature>
<feature type="signal peptide" evidence="2">
    <location>
        <begin position="1"/>
        <end position="23"/>
    </location>
</feature>
<proteinExistence type="predicted"/>
<reference evidence="3" key="1">
    <citation type="submission" date="2020-10" db="EMBL/GenBank/DDBJ databases">
        <authorList>
            <person name="Gilroy R."/>
        </authorList>
    </citation>
    <scope>NUCLEOTIDE SEQUENCE</scope>
    <source>
        <strain evidence="3">10406</strain>
    </source>
</reference>
<keyword evidence="1" id="KW-0812">Transmembrane</keyword>
<evidence type="ECO:0000256" key="1">
    <source>
        <dbReference type="SAM" id="Phobius"/>
    </source>
</evidence>
<feature type="transmembrane region" description="Helical" evidence="1">
    <location>
        <begin position="684"/>
        <end position="703"/>
    </location>
</feature>
<reference evidence="3" key="2">
    <citation type="journal article" date="2021" name="PeerJ">
        <title>Extensive microbial diversity within the chicken gut microbiome revealed by metagenomics and culture.</title>
        <authorList>
            <person name="Gilroy R."/>
            <person name="Ravi A."/>
            <person name="Getino M."/>
            <person name="Pursley I."/>
            <person name="Horton D.L."/>
            <person name="Alikhan N.F."/>
            <person name="Baker D."/>
            <person name="Gharbi K."/>
            <person name="Hall N."/>
            <person name="Watson M."/>
            <person name="Adriaenssens E.M."/>
            <person name="Foster-Nyarko E."/>
            <person name="Jarju S."/>
            <person name="Secka A."/>
            <person name="Antonio M."/>
            <person name="Oren A."/>
            <person name="Chaudhuri R.R."/>
            <person name="La Ragione R."/>
            <person name="Hildebrand F."/>
            <person name="Pallen M.J."/>
        </authorList>
    </citation>
    <scope>NUCLEOTIDE SEQUENCE</scope>
    <source>
        <strain evidence="3">10406</strain>
    </source>
</reference>
<feature type="transmembrane region" description="Helical" evidence="1">
    <location>
        <begin position="653"/>
        <end position="678"/>
    </location>
</feature>
<feature type="transmembrane region" description="Helical" evidence="1">
    <location>
        <begin position="573"/>
        <end position="594"/>
    </location>
</feature>
<accession>A0A9D1N8S6</accession>
<gene>
    <name evidence="3" type="ORF">IAC73_01870</name>
</gene>
<evidence type="ECO:0000313" key="4">
    <source>
        <dbReference type="Proteomes" id="UP000886857"/>
    </source>
</evidence>
<dbReference type="InterPro" id="IPR008979">
    <property type="entry name" value="Galactose-bd-like_sf"/>
</dbReference>
<dbReference type="AlphaFoldDB" id="A0A9D1N8S6"/>